<dbReference type="InterPro" id="IPR013428">
    <property type="entry name" value="Membrane-bound_put_N"/>
</dbReference>
<protein>
    <submittedName>
        <fullName evidence="7">PmoA family protein</fullName>
    </submittedName>
</protein>
<dbReference type="GO" id="GO:0046872">
    <property type="term" value="F:metal ion binding"/>
    <property type="evidence" value="ECO:0007669"/>
    <property type="project" value="UniProtKB-KW"/>
</dbReference>
<dbReference type="SUPFAM" id="SSF46626">
    <property type="entry name" value="Cytochrome c"/>
    <property type="match status" value="1"/>
</dbReference>
<proteinExistence type="predicted"/>
<dbReference type="SUPFAM" id="SSF48371">
    <property type="entry name" value="ARM repeat"/>
    <property type="match status" value="1"/>
</dbReference>
<dbReference type="Pfam" id="PF00034">
    <property type="entry name" value="Cytochrom_C"/>
    <property type="match status" value="1"/>
</dbReference>
<feature type="chain" id="PRO_5041309224" evidence="5">
    <location>
        <begin position="22"/>
        <end position="1307"/>
    </location>
</feature>
<dbReference type="InterPro" id="IPR016024">
    <property type="entry name" value="ARM-type_fold"/>
</dbReference>
<evidence type="ECO:0000313" key="7">
    <source>
        <dbReference type="EMBL" id="WKN39870.1"/>
    </source>
</evidence>
<evidence type="ECO:0000259" key="6">
    <source>
        <dbReference type="PROSITE" id="PS51007"/>
    </source>
</evidence>
<dbReference type="GO" id="GO:0020037">
    <property type="term" value="F:heme binding"/>
    <property type="evidence" value="ECO:0007669"/>
    <property type="project" value="InterPro"/>
</dbReference>
<dbReference type="InterPro" id="IPR011042">
    <property type="entry name" value="6-blade_b-propeller_TolB-like"/>
</dbReference>
<dbReference type="PANTHER" id="PTHR33546:SF1">
    <property type="entry name" value="LARGE, MULTIFUNCTIONAL SECRETED PROTEIN"/>
    <property type="match status" value="1"/>
</dbReference>
<dbReference type="InterPro" id="IPR011989">
    <property type="entry name" value="ARM-like"/>
</dbReference>
<name>A0AA49JJM7_9BACT</name>
<keyword evidence="3 4" id="KW-0408">Iron</keyword>
<accession>A0AA49JJM7</accession>
<feature type="signal peptide" evidence="5">
    <location>
        <begin position="1"/>
        <end position="21"/>
    </location>
</feature>
<dbReference type="PANTHER" id="PTHR33546">
    <property type="entry name" value="LARGE, MULTIFUNCTIONAL SECRETED PROTEIN-RELATED"/>
    <property type="match status" value="1"/>
</dbReference>
<dbReference type="PROSITE" id="PS51257">
    <property type="entry name" value="PROKAR_LIPOPROTEIN"/>
    <property type="match status" value="1"/>
</dbReference>
<evidence type="ECO:0000256" key="3">
    <source>
        <dbReference type="ARBA" id="ARBA00023004"/>
    </source>
</evidence>
<reference evidence="7" key="2">
    <citation type="journal article" date="2024" name="Antonie Van Leeuwenhoek">
        <title>Roseihalotalea indica gen. nov., sp. nov., a halophilic Bacteroidetes from mesopelagic Southwest Indian Ocean with higher carbohydrate metabolic potential.</title>
        <authorList>
            <person name="Chen B."/>
            <person name="Zhang M."/>
            <person name="Lin D."/>
            <person name="Ye J."/>
            <person name="Tang K."/>
        </authorList>
    </citation>
    <scope>NUCLEOTIDE SEQUENCE</scope>
    <source>
        <strain evidence="7">TK19036</strain>
    </source>
</reference>
<dbReference type="Pfam" id="PF14100">
    <property type="entry name" value="DUF6807"/>
    <property type="match status" value="1"/>
</dbReference>
<dbReference type="NCBIfam" id="TIGR02604">
    <property type="entry name" value="Piru_Ver_Nterm"/>
    <property type="match status" value="1"/>
</dbReference>
<keyword evidence="1 4" id="KW-0349">Heme</keyword>
<reference evidence="7" key="1">
    <citation type="journal article" date="2023" name="Comput. Struct. Biotechnol. J.">
        <title>Discovery of a novel marine Bacteroidetes with a rich repertoire of carbohydrate-active enzymes.</title>
        <authorList>
            <person name="Chen B."/>
            <person name="Liu G."/>
            <person name="Chen Q."/>
            <person name="Wang H."/>
            <person name="Liu L."/>
            <person name="Tang K."/>
        </authorList>
    </citation>
    <scope>NUCLEOTIDE SEQUENCE</scope>
    <source>
        <strain evidence="7">TK19036</strain>
    </source>
</reference>
<dbReference type="SUPFAM" id="SSF50952">
    <property type="entry name" value="Soluble quinoprotein glucose dehydrogenase"/>
    <property type="match status" value="1"/>
</dbReference>
<dbReference type="PROSITE" id="PS51007">
    <property type="entry name" value="CYTC"/>
    <property type="match status" value="1"/>
</dbReference>
<dbReference type="InterPro" id="IPR036909">
    <property type="entry name" value="Cyt_c-like_dom_sf"/>
</dbReference>
<evidence type="ECO:0000256" key="5">
    <source>
        <dbReference type="SAM" id="SignalP"/>
    </source>
</evidence>
<feature type="domain" description="Cytochrome c" evidence="6">
    <location>
        <begin position="1169"/>
        <end position="1302"/>
    </location>
</feature>
<dbReference type="InterPro" id="IPR009056">
    <property type="entry name" value="Cyt_c-like_dom"/>
</dbReference>
<evidence type="ECO:0000256" key="4">
    <source>
        <dbReference type="PROSITE-ProRule" id="PRU00433"/>
    </source>
</evidence>
<dbReference type="InterPro" id="IPR011041">
    <property type="entry name" value="Quinoprot_gluc/sorb_DH_b-prop"/>
</dbReference>
<keyword evidence="2 4" id="KW-0479">Metal-binding</keyword>
<dbReference type="Pfam" id="PF23500">
    <property type="entry name" value="DUF7133"/>
    <property type="match status" value="1"/>
</dbReference>
<sequence length="1307" mass="147090">MRSRISLLLSVSIVLSFYACTNSSTQNEEAGQTGTQKLVIRQNDSEESISVFREGQDEPILTQNAREDFRPYLHPIVAPDGKGVLTEYSPDHHKHQTGLYWGFTRVNGTGAEKDELAKWFYDPEKPEDIKKKIGRDFFHFPDGSHWQKVSADVLEGEGEEVSWRTVYNMLDETGTPLLEETQTWTFTEQEGKYLISLTWEGKALTDITINEFDYGGLFLRMPWHEGIKGEVVNAARQRNEKAEGQRAMWVDVGMQVEGRDDLAHIAIFDHPENKGFPQTWRVDNQLGIGPVRARMGDWTIDEGQTETIQHRLVVYTGELDDVEMKETWDRYIGQEGAMYSTASLWEIAQQEGRDAKFLTPEEAVESMTVLDGYKVNTWASEPMMSQPMAFCWDDRGRLWIAENLDYESRGSGFSNDGNSRILILEDTDHDGKADSRKVFLEGIPFPAAIAVGFDGVFLGAPPNLLFVPDRNGDDVADEDDIEIRLTGWGIRDRHETLNSLHWGPDGWLYGCQGFATPSKVGKPDGNARLYKAKEPFPDDILEGEGVDFNGGVWRYHPTKDRFEVVAHGFSNPWGIDYDAKGQLFISACVIPHLWHVIPGGIYHRQGGQHFNPYVYEDIKTIADHRHRSAHGGARIYQSDAFPASQRGRLFMANIHEHAVLTDVLEPQGSGFVARHGDDFLMANNAQWIGFSMEIGPEGGVYVLDWHDADICGKEVLNKETGRIFRIMPENSQAEDWEGRYSDLNKMTDAQLVDLQTSESEWHARRARVILQNRAAKGSLKSGTHEQLRKIYQANSNADWRLRAMWALHVTQGFTTPQLQQALNDKDQHIRAWAVQLLCEDQSPSSNILKQFARMAADDPSPVVRLYLAAALQRVGEDARWGIAEELMAHKEDSDDHNLPKMIWYGFESLVEDDPSRALALASESQIPMLAQFTARRAVDADATDMLVEHLGKNPKTLVGMLKGTRDGLEGRSDLTAPANWSSVYNTLKQANQKEVSQLALEIAQQFGDTEAARQYLATLQNQQAPLGERKKALQGLAEQQREELLPQIPKLLENDDLRTEAIRAVASFDDQKTGQLLLNKYAAFNADDKLEAVQTLASRPQYGWLLTQAIKNENIPKRDIPAYVARQLRRVVGSGFVEVWGPIDELSNDLTASYEKYRTLLTDAALSQTNPEHGRVLFARTCGPCHKMYGEGGNVGPDITGSNRHNVEYILSNVLDPSGEIQDDYKMIVVTTRDGRTYAGNIASETERQLTLRVVGQEAVVINKSEIQSQEETPNSMMPPGLFSTLTDEEVLDLVAYLRTDEQVNLP</sequence>
<dbReference type="NCBIfam" id="TIGR02603">
    <property type="entry name" value="CxxCH_TIGR02603"/>
    <property type="match status" value="1"/>
</dbReference>
<dbReference type="InterPro" id="IPR029475">
    <property type="entry name" value="DUF6807"/>
</dbReference>
<organism evidence="7">
    <name type="scientific">Roseihalotalea indica</name>
    <dbReference type="NCBI Taxonomy" id="2867963"/>
    <lineage>
        <taxon>Bacteria</taxon>
        <taxon>Pseudomonadati</taxon>
        <taxon>Bacteroidota</taxon>
        <taxon>Cytophagia</taxon>
        <taxon>Cytophagales</taxon>
        <taxon>Catalimonadaceae</taxon>
        <taxon>Roseihalotalea</taxon>
    </lineage>
</organism>
<gene>
    <name evidence="7" type="ORF">K4G66_14335</name>
</gene>
<dbReference type="Gene3D" id="1.25.10.10">
    <property type="entry name" value="Leucine-rich Repeat Variant"/>
    <property type="match status" value="1"/>
</dbReference>
<keyword evidence="5" id="KW-0732">Signal</keyword>
<dbReference type="EMBL" id="CP120682">
    <property type="protein sequence ID" value="WKN39870.1"/>
    <property type="molecule type" value="Genomic_DNA"/>
</dbReference>
<evidence type="ECO:0000256" key="2">
    <source>
        <dbReference type="ARBA" id="ARBA00022723"/>
    </source>
</evidence>
<evidence type="ECO:0000256" key="1">
    <source>
        <dbReference type="ARBA" id="ARBA00022617"/>
    </source>
</evidence>
<dbReference type="GO" id="GO:0009055">
    <property type="term" value="F:electron transfer activity"/>
    <property type="evidence" value="ECO:0007669"/>
    <property type="project" value="InterPro"/>
</dbReference>
<dbReference type="Gene3D" id="2.120.10.30">
    <property type="entry name" value="TolB, C-terminal domain"/>
    <property type="match status" value="1"/>
</dbReference>
<dbReference type="Gene3D" id="1.10.760.10">
    <property type="entry name" value="Cytochrome c-like domain"/>
    <property type="match status" value="1"/>
</dbReference>
<dbReference type="InterPro" id="IPR013427">
    <property type="entry name" value="Haem-bd_dom_put"/>
</dbReference>
<dbReference type="InterPro" id="IPR055557">
    <property type="entry name" value="DUF7133"/>
</dbReference>